<keyword evidence="1" id="KW-0472">Membrane</keyword>
<reference evidence="2 3" key="1">
    <citation type="submission" date="2019-02" db="EMBL/GenBank/DDBJ databases">
        <title>Deep-cultivation of Planctomycetes and their phenomic and genomic characterization uncovers novel biology.</title>
        <authorList>
            <person name="Wiegand S."/>
            <person name="Jogler M."/>
            <person name="Boedeker C."/>
            <person name="Pinto D."/>
            <person name="Vollmers J."/>
            <person name="Rivas-Marin E."/>
            <person name="Kohn T."/>
            <person name="Peeters S.H."/>
            <person name="Heuer A."/>
            <person name="Rast P."/>
            <person name="Oberbeckmann S."/>
            <person name="Bunk B."/>
            <person name="Jeske O."/>
            <person name="Meyerdierks A."/>
            <person name="Storesund J.E."/>
            <person name="Kallscheuer N."/>
            <person name="Luecker S."/>
            <person name="Lage O.M."/>
            <person name="Pohl T."/>
            <person name="Merkel B.J."/>
            <person name="Hornburger P."/>
            <person name="Mueller R.-W."/>
            <person name="Bruemmer F."/>
            <person name="Labrenz M."/>
            <person name="Spormann A.M."/>
            <person name="Op den Camp H."/>
            <person name="Overmann J."/>
            <person name="Amann R."/>
            <person name="Jetten M.S.M."/>
            <person name="Mascher T."/>
            <person name="Medema M.H."/>
            <person name="Devos D.P."/>
            <person name="Kaster A.-K."/>
            <person name="Ovreas L."/>
            <person name="Rohde M."/>
            <person name="Galperin M.Y."/>
            <person name="Jogler C."/>
        </authorList>
    </citation>
    <scope>NUCLEOTIDE SEQUENCE [LARGE SCALE GENOMIC DNA]</scope>
    <source>
        <strain evidence="2 3">Pan44</strain>
    </source>
</reference>
<evidence type="ECO:0000313" key="3">
    <source>
        <dbReference type="Proteomes" id="UP000315700"/>
    </source>
</evidence>
<proteinExistence type="predicted"/>
<protein>
    <submittedName>
        <fullName evidence="2">Uncharacterized protein</fullName>
    </submittedName>
</protein>
<evidence type="ECO:0000256" key="1">
    <source>
        <dbReference type="SAM" id="Phobius"/>
    </source>
</evidence>
<keyword evidence="1" id="KW-1133">Transmembrane helix</keyword>
<dbReference type="Proteomes" id="UP000315700">
    <property type="component" value="Chromosome"/>
</dbReference>
<keyword evidence="1" id="KW-0812">Transmembrane</keyword>
<dbReference type="EMBL" id="CP036271">
    <property type="protein sequence ID" value="QDT55274.1"/>
    <property type="molecule type" value="Genomic_DNA"/>
</dbReference>
<name>A0A517SGM5_9PLAN</name>
<sequence>MPNSHPLRSASSWTRLLLAALGLTLFALGISGFLSAILNAAGDGVGSRAFSGLKGGLAWLAAGECIGMLLLLAIRLEWDPRRAVSE</sequence>
<feature type="transmembrane region" description="Helical" evidence="1">
    <location>
        <begin position="56"/>
        <end position="74"/>
    </location>
</feature>
<evidence type="ECO:0000313" key="2">
    <source>
        <dbReference type="EMBL" id="QDT55274.1"/>
    </source>
</evidence>
<dbReference type="KEGG" id="ccos:Pan44_33170"/>
<dbReference type="AlphaFoldDB" id="A0A517SGM5"/>
<gene>
    <name evidence="2" type="ORF">Pan44_33170</name>
</gene>
<keyword evidence="3" id="KW-1185">Reference proteome</keyword>
<organism evidence="2 3">
    <name type="scientific">Caulifigura coniformis</name>
    <dbReference type="NCBI Taxonomy" id="2527983"/>
    <lineage>
        <taxon>Bacteria</taxon>
        <taxon>Pseudomonadati</taxon>
        <taxon>Planctomycetota</taxon>
        <taxon>Planctomycetia</taxon>
        <taxon>Planctomycetales</taxon>
        <taxon>Planctomycetaceae</taxon>
        <taxon>Caulifigura</taxon>
    </lineage>
</organism>
<accession>A0A517SGM5</accession>
<dbReference type="InParanoid" id="A0A517SGM5"/>
<dbReference type="RefSeq" id="WP_145031046.1">
    <property type="nucleotide sequence ID" value="NZ_CP036271.1"/>
</dbReference>